<keyword evidence="8" id="KW-1185">Reference proteome</keyword>
<feature type="compositionally biased region" description="Acidic residues" evidence="5">
    <location>
        <begin position="234"/>
        <end position="251"/>
    </location>
</feature>
<feature type="compositionally biased region" description="Polar residues" evidence="5">
    <location>
        <begin position="205"/>
        <end position="217"/>
    </location>
</feature>
<dbReference type="GO" id="GO:0008270">
    <property type="term" value="F:zinc ion binding"/>
    <property type="evidence" value="ECO:0007669"/>
    <property type="project" value="UniProtKB-KW"/>
</dbReference>
<evidence type="ECO:0000313" key="8">
    <source>
        <dbReference type="Proteomes" id="UP000271974"/>
    </source>
</evidence>
<feature type="region of interest" description="Disordered" evidence="5">
    <location>
        <begin position="1102"/>
        <end position="1121"/>
    </location>
</feature>
<dbReference type="InterPro" id="IPR013083">
    <property type="entry name" value="Znf_RING/FYVE/PHD"/>
</dbReference>
<dbReference type="Proteomes" id="UP000271974">
    <property type="component" value="Unassembled WGS sequence"/>
</dbReference>
<feature type="region of interest" description="Disordered" evidence="5">
    <location>
        <begin position="1529"/>
        <end position="1710"/>
    </location>
</feature>
<feature type="compositionally biased region" description="Polar residues" evidence="5">
    <location>
        <begin position="892"/>
        <end position="901"/>
    </location>
</feature>
<evidence type="ECO:0000256" key="2">
    <source>
        <dbReference type="ARBA" id="ARBA00022771"/>
    </source>
</evidence>
<dbReference type="PROSITE" id="PS50016">
    <property type="entry name" value="ZF_PHD_2"/>
    <property type="match status" value="1"/>
</dbReference>
<feature type="domain" description="PHD-type" evidence="6">
    <location>
        <begin position="1708"/>
        <end position="1768"/>
    </location>
</feature>
<feature type="compositionally biased region" description="Acidic residues" evidence="5">
    <location>
        <begin position="1672"/>
        <end position="1681"/>
    </location>
</feature>
<feature type="compositionally biased region" description="Acidic residues" evidence="5">
    <location>
        <begin position="1317"/>
        <end position="1356"/>
    </location>
</feature>
<name>A0A3S1BBS6_ELYCH</name>
<dbReference type="Gene3D" id="3.30.40.10">
    <property type="entry name" value="Zinc/RING finger domain, C3HC4 (zinc finger)"/>
    <property type="match status" value="1"/>
</dbReference>
<dbReference type="CDD" id="cd15517">
    <property type="entry name" value="PHD_TCF19_like"/>
    <property type="match status" value="1"/>
</dbReference>
<dbReference type="InterPro" id="IPR019787">
    <property type="entry name" value="Znf_PHD-finger"/>
</dbReference>
<feature type="compositionally biased region" description="Low complexity" evidence="5">
    <location>
        <begin position="1586"/>
        <end position="1613"/>
    </location>
</feature>
<evidence type="ECO:0000256" key="1">
    <source>
        <dbReference type="ARBA" id="ARBA00022723"/>
    </source>
</evidence>
<dbReference type="InterPro" id="IPR011011">
    <property type="entry name" value="Znf_FYVE_PHD"/>
</dbReference>
<feature type="compositionally biased region" description="Polar residues" evidence="5">
    <location>
        <begin position="90"/>
        <end position="104"/>
    </location>
</feature>
<keyword evidence="3" id="KW-0862">Zinc</keyword>
<dbReference type="STRING" id="188477.A0A3S1BBS6"/>
<evidence type="ECO:0000313" key="7">
    <source>
        <dbReference type="EMBL" id="RUS79806.1"/>
    </source>
</evidence>
<dbReference type="EMBL" id="RQTK01000427">
    <property type="protein sequence ID" value="RUS79806.1"/>
    <property type="molecule type" value="Genomic_DNA"/>
</dbReference>
<feature type="compositionally biased region" description="Low complexity" evidence="5">
    <location>
        <begin position="1652"/>
        <end position="1666"/>
    </location>
</feature>
<feature type="region of interest" description="Disordered" evidence="5">
    <location>
        <begin position="1305"/>
        <end position="1499"/>
    </location>
</feature>
<feature type="compositionally biased region" description="Basic residues" evidence="5">
    <location>
        <begin position="1403"/>
        <end position="1427"/>
    </location>
</feature>
<keyword evidence="1" id="KW-0479">Metal-binding</keyword>
<dbReference type="InterPro" id="IPR001965">
    <property type="entry name" value="Znf_PHD"/>
</dbReference>
<keyword evidence="2 4" id="KW-0863">Zinc-finger</keyword>
<reference evidence="7 8" key="1">
    <citation type="submission" date="2019-01" db="EMBL/GenBank/DDBJ databases">
        <title>A draft genome assembly of the solar-powered sea slug Elysia chlorotica.</title>
        <authorList>
            <person name="Cai H."/>
            <person name="Li Q."/>
            <person name="Fang X."/>
            <person name="Li J."/>
            <person name="Curtis N.E."/>
            <person name="Altenburger A."/>
            <person name="Shibata T."/>
            <person name="Feng M."/>
            <person name="Maeda T."/>
            <person name="Schwartz J.A."/>
            <person name="Shigenobu S."/>
            <person name="Lundholm N."/>
            <person name="Nishiyama T."/>
            <person name="Yang H."/>
            <person name="Hasebe M."/>
            <person name="Li S."/>
            <person name="Pierce S.K."/>
            <person name="Wang J."/>
        </authorList>
    </citation>
    <scope>NUCLEOTIDE SEQUENCE [LARGE SCALE GENOMIC DNA]</scope>
    <source>
        <strain evidence="7">EC2010</strain>
        <tissue evidence="7">Whole organism of an adult</tissue>
    </source>
</reference>
<organism evidence="7 8">
    <name type="scientific">Elysia chlorotica</name>
    <name type="common">Eastern emerald elysia</name>
    <name type="synonym">Sea slug</name>
    <dbReference type="NCBI Taxonomy" id="188477"/>
    <lineage>
        <taxon>Eukaryota</taxon>
        <taxon>Metazoa</taxon>
        <taxon>Spiralia</taxon>
        <taxon>Lophotrochozoa</taxon>
        <taxon>Mollusca</taxon>
        <taxon>Gastropoda</taxon>
        <taxon>Heterobranchia</taxon>
        <taxon>Euthyneura</taxon>
        <taxon>Panpulmonata</taxon>
        <taxon>Sacoglossa</taxon>
        <taxon>Placobranchoidea</taxon>
        <taxon>Plakobranchidae</taxon>
        <taxon>Elysia</taxon>
    </lineage>
</organism>
<evidence type="ECO:0000256" key="3">
    <source>
        <dbReference type="ARBA" id="ARBA00022833"/>
    </source>
</evidence>
<feature type="compositionally biased region" description="Polar residues" evidence="5">
    <location>
        <begin position="1534"/>
        <end position="1556"/>
    </location>
</feature>
<feature type="compositionally biased region" description="Basic residues" evidence="5">
    <location>
        <begin position="1376"/>
        <end position="1390"/>
    </location>
</feature>
<gene>
    <name evidence="7" type="ORF">EGW08_012453</name>
</gene>
<feature type="compositionally biased region" description="Basic and acidic residues" evidence="5">
    <location>
        <begin position="1477"/>
        <end position="1487"/>
    </location>
</feature>
<dbReference type="SUPFAM" id="SSF57903">
    <property type="entry name" value="FYVE/PHD zinc finger"/>
    <property type="match status" value="1"/>
</dbReference>
<protein>
    <recommendedName>
        <fullName evidence="6">PHD-type domain-containing protein</fullName>
    </recommendedName>
</protein>
<feature type="compositionally biased region" description="Acidic residues" evidence="5">
    <location>
        <begin position="1692"/>
        <end position="1708"/>
    </location>
</feature>
<feature type="region of interest" description="Disordered" evidence="5">
    <location>
        <begin position="1"/>
        <end position="184"/>
    </location>
</feature>
<dbReference type="InterPro" id="IPR019786">
    <property type="entry name" value="Zinc_finger_PHD-type_CS"/>
</dbReference>
<feature type="region of interest" description="Disordered" evidence="5">
    <location>
        <begin position="892"/>
        <end position="1029"/>
    </location>
</feature>
<comment type="caution">
    <text evidence="7">The sequence shown here is derived from an EMBL/GenBank/DDBJ whole genome shotgun (WGS) entry which is preliminary data.</text>
</comment>
<evidence type="ECO:0000256" key="4">
    <source>
        <dbReference type="PROSITE-ProRule" id="PRU00146"/>
    </source>
</evidence>
<feature type="compositionally biased region" description="Pro residues" evidence="5">
    <location>
        <begin position="1"/>
        <end position="17"/>
    </location>
</feature>
<evidence type="ECO:0000259" key="6">
    <source>
        <dbReference type="PROSITE" id="PS50016"/>
    </source>
</evidence>
<dbReference type="OrthoDB" id="61560at2759"/>
<feature type="region of interest" description="Disordered" evidence="5">
    <location>
        <begin position="202"/>
        <end position="252"/>
    </location>
</feature>
<dbReference type="SMART" id="SM00249">
    <property type="entry name" value="PHD"/>
    <property type="match status" value="1"/>
</dbReference>
<dbReference type="PROSITE" id="PS01359">
    <property type="entry name" value="ZF_PHD_1"/>
    <property type="match status" value="1"/>
</dbReference>
<accession>A0A3S1BBS6</accession>
<evidence type="ECO:0000256" key="5">
    <source>
        <dbReference type="SAM" id="MobiDB-lite"/>
    </source>
</evidence>
<proteinExistence type="predicted"/>
<sequence length="1768" mass="192700">MPPPPLVAGPRAPPALQPCPSLLDRGARLQAPGQVALETQPSHPLAAPPPLAHKSFTPSVLRQDPEKPGVLQHQAEHAEGGKQVGIVRADSSSGEGVSNNQPPTVVSEVVVSSGEDDDDVQCVSQSSTAGKKTPATGEEKPARRKRQAPSDSNSSDEEVYDQTTCLFKRTRHEKRKFTEPVQAKKKALEAVRNLVVNRAVKDNHMVSSDEPTGSSSALRDILNEPVKSHNAAPDVDDMDEEEQEDDDDDEFLPPVTFASYAARTESPKSQQVLNKTDIHCISSFTASTDSPAASSEWTGRAPMVQALGIAEVPAKTNPSNAQLLTLPPALRDKLDLTRPLVLSLNGQDIVIQPAHVLDTKDSLKVLLPPGTNMSVSGLSKTMSVSVSNMTSGCSSPPAKLTRRSHLRSSFRPLQESASIMTRLFRFFSIPRLLQLSQVNKSWLRMLYQTHMWQTVSFKNVYVKDWDQAQAFLQKVCVKKLSLSGMILRRDIELESWQRIQNIVPVVTSLKELHFGRVPASVINGLMEKLPETVNISAEFIIDSPFDEKKQKGANRWSDRQVDNMSNALSSVSSGMSPAHAASLFNVDPSDLLHLRQDRTYTLSPAEESRVVLCCMRLAHMGFDVTISSFLLKCQEMFARRYATSVPVPIFDGCCRQIFQRNQPFFQWENSPTQSLPLKLDRHYIKLGNLFASVSRPSRVTADQVYMFDIQPFELLAEPKATSRRGGATLTVLWATDAGSYSARPPMLVTPTELPSDQTHDRFMVGVANNGVATPTHIQQYFRQLIATAKRFPVVVLCSTDSSNLSESLLTMCLENQVYLMNVSRDIAKCVFPACHGGLTHMLRKLVPNMSMRQDNFLLILRNLLQRSVINIQMSTKLAFTATGVFPVNRRAPSQYQSNSSGELPPSTKPVSAGLGGAGVAVPEPQPQEKLGEAADVMDSDSQFGDSSEGEDEAEETESKMDELSDLSGSDVEFADGSQEAGKVSCRPSTLLASMTLPEDAGQGNAKPIAAPRADSSTKDPCEAGGSQRKRRVSRAVLCAKKLVLHAKRGPIKRSTHKYKPLKPLKLVLPSKCIIKKSIAGNNVISTLAINPSVFQTMAQQKNSSFTTNLPTTKSPTEGESNISMKEPSRLIIDTADKRVKESKQTEKSFGVKVQGGFVMGAARKESTQAESAVGVRLKGGLLVADTGKASKLSEAAVGVKLKGGLLVADTGKASKLSETAVGVTDKESLTNKALVGQHILEAIDAVVEDSREYARQVERGGKHGEEIMPETWMKRQREKRASMDAMNAGSAAYVKKLGETSIVLKTSAGSRGLEQNQDQEEESEEEEDEEEDDEEIEEEDADGEAASSNDEEEDVTEPGVEWTVSTQPKHAEEKSSKKKHKKLKKKKSKKEHYDSDEETSAKHREKKRKKKKLKKVKKQKKRKKKRSKSDLEEMETSQEQILNDIDVEGGAGKSIPSTENLVRDAKAASEAVDEFQEEPKRTLDDTVPKVPNSEKPSYISDHDYFSRFVDEDSVDMAKADSVQACAVEEKDVTDTSSGLVNHVSPNVEPSNKTAGSSEHGYSKGAGAVVGSEGRGVHTGPAEEAQSTTEDSSDSDSGTKISSGSSDSSSSSSSSGGGGNRSTEDESSEDESGKGSGSAGEASSPPRKKAGKGSSSSGESDSSGSESSRSDSESDSEEEEEEGVKKKALTSFESEEEEENADSEEEGEEDKCQLCMRATPPHSNDVLIDWVDCDRNCGRWFHVICIKNSNFRSKSKFKNSKHYICPSCR</sequence>